<dbReference type="EMBL" id="CADCTO010000455">
    <property type="protein sequence ID" value="CAA9279346.1"/>
    <property type="molecule type" value="Genomic_DNA"/>
</dbReference>
<organism evidence="2">
    <name type="scientific">uncultured Armatimonadetes bacterium</name>
    <dbReference type="NCBI Taxonomy" id="157466"/>
    <lineage>
        <taxon>Bacteria</taxon>
        <taxon>Bacillati</taxon>
        <taxon>Armatimonadota</taxon>
        <taxon>environmental samples</taxon>
    </lineage>
</organism>
<gene>
    <name evidence="2" type="ORF">AVDCRST_MAG63-3438</name>
</gene>
<evidence type="ECO:0000256" key="1">
    <source>
        <dbReference type="SAM" id="MobiDB-lite"/>
    </source>
</evidence>
<proteinExistence type="predicted"/>
<sequence length="41" mass="4437">MSQKLLPPPPTGTGKRPVAAEPPSRSHFFTNKGEDSTDDEL</sequence>
<dbReference type="AlphaFoldDB" id="A0A6J4JHQ6"/>
<protein>
    <submittedName>
        <fullName evidence="2">Uncharacterized protein</fullName>
    </submittedName>
</protein>
<reference evidence="2" key="1">
    <citation type="submission" date="2020-02" db="EMBL/GenBank/DDBJ databases">
        <authorList>
            <person name="Meier V. D."/>
        </authorList>
    </citation>
    <scope>NUCLEOTIDE SEQUENCE</scope>
    <source>
        <strain evidence="2">AVDCRST_MAG63</strain>
    </source>
</reference>
<feature type="compositionally biased region" description="Pro residues" evidence="1">
    <location>
        <begin position="1"/>
        <end position="11"/>
    </location>
</feature>
<name>A0A6J4JHQ6_9BACT</name>
<evidence type="ECO:0000313" key="2">
    <source>
        <dbReference type="EMBL" id="CAA9279346.1"/>
    </source>
</evidence>
<accession>A0A6J4JHQ6</accession>
<feature type="region of interest" description="Disordered" evidence="1">
    <location>
        <begin position="1"/>
        <end position="41"/>
    </location>
</feature>